<dbReference type="Proteomes" id="UP000835206">
    <property type="component" value="Chromosome 17"/>
</dbReference>
<dbReference type="AlphaFoldDB" id="A0A9C6WBG5"/>
<evidence type="ECO:0000256" key="1">
    <source>
        <dbReference type="PROSITE-ProRule" id="PRU00047"/>
    </source>
</evidence>
<keyword evidence="1" id="KW-0479">Metal-binding</keyword>
<feature type="domain" description="CCHC-type" evidence="3">
    <location>
        <begin position="308"/>
        <end position="324"/>
    </location>
</feature>
<feature type="compositionally biased region" description="Basic and acidic residues" evidence="2">
    <location>
        <begin position="277"/>
        <end position="292"/>
    </location>
</feature>
<keyword evidence="5" id="KW-1185">Reference proteome</keyword>
<dbReference type="KEGG" id="bter:125386678"/>
<dbReference type="PROSITE" id="PS50800">
    <property type="entry name" value="SAP"/>
    <property type="match status" value="1"/>
</dbReference>
<feature type="region of interest" description="Disordered" evidence="2">
    <location>
        <begin position="277"/>
        <end position="330"/>
    </location>
</feature>
<evidence type="ECO:0000313" key="6">
    <source>
        <dbReference type="RefSeq" id="XP_048269657.1"/>
    </source>
</evidence>
<dbReference type="PROSITE" id="PS50158">
    <property type="entry name" value="ZF_CCHC"/>
    <property type="match status" value="1"/>
</dbReference>
<feature type="compositionally biased region" description="Acidic residues" evidence="2">
    <location>
        <begin position="60"/>
        <end position="72"/>
    </location>
</feature>
<dbReference type="SUPFAM" id="SSF68906">
    <property type="entry name" value="SAP domain"/>
    <property type="match status" value="1"/>
</dbReference>
<dbReference type="Gene3D" id="4.10.60.10">
    <property type="entry name" value="Zinc finger, CCHC-type"/>
    <property type="match status" value="1"/>
</dbReference>
<organism evidence="5 6">
    <name type="scientific">Bombus terrestris</name>
    <name type="common">Buff-tailed bumblebee</name>
    <name type="synonym">Apis terrestris</name>
    <dbReference type="NCBI Taxonomy" id="30195"/>
    <lineage>
        <taxon>Eukaryota</taxon>
        <taxon>Metazoa</taxon>
        <taxon>Ecdysozoa</taxon>
        <taxon>Arthropoda</taxon>
        <taxon>Hexapoda</taxon>
        <taxon>Insecta</taxon>
        <taxon>Pterygota</taxon>
        <taxon>Neoptera</taxon>
        <taxon>Endopterygota</taxon>
        <taxon>Hymenoptera</taxon>
        <taxon>Apocrita</taxon>
        <taxon>Aculeata</taxon>
        <taxon>Apoidea</taxon>
        <taxon>Anthophila</taxon>
        <taxon>Apidae</taxon>
        <taxon>Bombus</taxon>
        <taxon>Bombus</taxon>
    </lineage>
</organism>
<keyword evidence="1" id="KW-0862">Zinc</keyword>
<proteinExistence type="predicted"/>
<keyword evidence="1" id="KW-0863">Zinc-finger</keyword>
<dbReference type="Pfam" id="PF02037">
    <property type="entry name" value="SAP"/>
    <property type="match status" value="1"/>
</dbReference>
<dbReference type="InterPro" id="IPR001878">
    <property type="entry name" value="Znf_CCHC"/>
</dbReference>
<dbReference type="InterPro" id="IPR003034">
    <property type="entry name" value="SAP_dom"/>
</dbReference>
<dbReference type="RefSeq" id="XP_048269657.1">
    <property type="nucleotide sequence ID" value="XM_048413700.1"/>
</dbReference>
<accession>A0A9C6WBG5</accession>
<protein>
    <submittedName>
        <fullName evidence="6">Uncharacterized protein LOC125386678</fullName>
    </submittedName>
</protein>
<dbReference type="GO" id="GO:0008270">
    <property type="term" value="F:zinc ion binding"/>
    <property type="evidence" value="ECO:0007669"/>
    <property type="project" value="UniProtKB-KW"/>
</dbReference>
<evidence type="ECO:0000256" key="2">
    <source>
        <dbReference type="SAM" id="MobiDB-lite"/>
    </source>
</evidence>
<dbReference type="InterPro" id="IPR036361">
    <property type="entry name" value="SAP_dom_sf"/>
</dbReference>
<feature type="region of interest" description="Disordered" evidence="2">
    <location>
        <begin position="55"/>
        <end position="92"/>
    </location>
</feature>
<dbReference type="SMART" id="SM00513">
    <property type="entry name" value="SAP"/>
    <property type="match status" value="1"/>
</dbReference>
<dbReference type="SUPFAM" id="SSF57756">
    <property type="entry name" value="Retrovirus zinc finger-like domains"/>
    <property type="match status" value="1"/>
</dbReference>
<evidence type="ECO:0000259" key="3">
    <source>
        <dbReference type="PROSITE" id="PS50158"/>
    </source>
</evidence>
<sequence length="330" mass="38147">MRDYIAGEAGLTDEQVAQMRIPELKDELRRRRLRLAGRNRELVARLLAAVRLEREHGAREEDDDDDDDEMDMIGDRLDGNGPGNHDLNSQDGGVRVTPVVRRRRQDERKCTVLTFEDVEDSLKKFSGDDLPNVSQWIRDFEEMAEVCGWSDIHMVVFARKLLTGSAQAFVRQERCMKSWAKFKKALVDEFEDIVSDRQVHQELAHRTKRADESLLQYMYSMREIAGQGRVDTQSEIDYIIQGIPDGVTNKAILYGARNMQQLKERFKQYEAMKRDMKAKTKFGERKDDEAKRSAIRKQSRQTSSDPKRCFNCGGDDHLSVTCPKKKKGVR</sequence>
<evidence type="ECO:0000259" key="4">
    <source>
        <dbReference type="PROSITE" id="PS50800"/>
    </source>
</evidence>
<feature type="domain" description="SAP" evidence="4">
    <location>
        <begin position="16"/>
        <end position="50"/>
    </location>
</feature>
<dbReference type="GO" id="GO:0003676">
    <property type="term" value="F:nucleic acid binding"/>
    <property type="evidence" value="ECO:0007669"/>
    <property type="project" value="InterPro"/>
</dbReference>
<gene>
    <name evidence="6" type="primary">LOC125386678</name>
</gene>
<evidence type="ECO:0000313" key="5">
    <source>
        <dbReference type="Proteomes" id="UP000835206"/>
    </source>
</evidence>
<reference evidence="6" key="1">
    <citation type="submission" date="2025-08" db="UniProtKB">
        <authorList>
            <consortium name="RefSeq"/>
        </authorList>
    </citation>
    <scope>IDENTIFICATION</scope>
</reference>
<name>A0A9C6WBG5_BOMTE</name>
<dbReference type="Gene3D" id="1.10.720.30">
    <property type="entry name" value="SAP domain"/>
    <property type="match status" value="1"/>
</dbReference>
<dbReference type="GeneID" id="125386678"/>
<dbReference type="InterPro" id="IPR036875">
    <property type="entry name" value="Znf_CCHC_sf"/>
</dbReference>
<dbReference type="OrthoDB" id="7617081at2759"/>